<evidence type="ECO:0000256" key="9">
    <source>
        <dbReference type="ARBA" id="ARBA00023004"/>
    </source>
</evidence>
<dbReference type="OrthoDB" id="1844152at2759"/>
<name>A0A9P5X6P2_9AGAR</name>
<dbReference type="GO" id="GO:0020037">
    <property type="term" value="F:heme binding"/>
    <property type="evidence" value="ECO:0007669"/>
    <property type="project" value="InterPro"/>
</dbReference>
<evidence type="ECO:0000256" key="11">
    <source>
        <dbReference type="ARBA" id="ARBA00023136"/>
    </source>
</evidence>
<comment type="caution">
    <text evidence="15">The sequence shown here is derived from an EMBL/GenBank/DDBJ whole genome shotgun (WGS) entry which is preliminary data.</text>
</comment>
<dbReference type="GO" id="GO:0005506">
    <property type="term" value="F:iron ion binding"/>
    <property type="evidence" value="ECO:0007669"/>
    <property type="project" value="InterPro"/>
</dbReference>
<dbReference type="AlphaFoldDB" id="A0A9P5X6P2"/>
<protein>
    <submittedName>
        <fullName evidence="15">Cytochrome P450</fullName>
    </submittedName>
</protein>
<dbReference type="SUPFAM" id="SSF48264">
    <property type="entry name" value="Cytochrome P450"/>
    <property type="match status" value="1"/>
</dbReference>
<evidence type="ECO:0000256" key="7">
    <source>
        <dbReference type="ARBA" id="ARBA00022989"/>
    </source>
</evidence>
<keyword evidence="4 12" id="KW-0349">Heme</keyword>
<dbReference type="PANTHER" id="PTHR46206:SF5">
    <property type="entry name" value="P450, PUTATIVE (EUROFUNG)-RELATED"/>
    <property type="match status" value="1"/>
</dbReference>
<keyword evidence="5 14" id="KW-0812">Transmembrane</keyword>
<dbReference type="PRINTS" id="PR00465">
    <property type="entry name" value="EP450IV"/>
</dbReference>
<evidence type="ECO:0000256" key="10">
    <source>
        <dbReference type="ARBA" id="ARBA00023033"/>
    </source>
</evidence>
<evidence type="ECO:0000256" key="13">
    <source>
        <dbReference type="RuleBase" id="RU000461"/>
    </source>
</evidence>
<evidence type="ECO:0000256" key="4">
    <source>
        <dbReference type="ARBA" id="ARBA00022617"/>
    </source>
</evidence>
<dbReference type="Pfam" id="PF00067">
    <property type="entry name" value="p450"/>
    <property type="match status" value="1"/>
</dbReference>
<comment type="cofactor">
    <cofactor evidence="1 12">
        <name>heme</name>
        <dbReference type="ChEBI" id="CHEBI:30413"/>
    </cofactor>
</comment>
<sequence>MSLAHNRFIVATTTSFGSGALLLFLIFCLAASLRGRRRLGGLPTVGPSGIFAFPLGMLVAFFYGHRLVEEGYKKFPVFKLPRYFSWMIVVNGPQYLEDIRKATDDQLSFLAFLNEASQFEYTIGPEIMTDTYHNNVVRGPMTRNIGSRFSDLIDEVDKAMGDILKGASEDWTGLPCHKSVLHIISRISTRFFVGPMLSSNAKYTDIMQKWAVHVAVTGFAIRPLPACLKPMVSRAVFDIKEKTREVEAYIRPILAERLEKSAENDNNDDSNDMIAWLWNAAPAERRNVHDISLRLIFLNVTAIHTTSALLTHVLFNLATYNEYVEPLREEIFHAVQKEGWNKVSMDKMRKLDSFIKESHRLHGGEAVGVVRKAMKDFTFSDGTFIPKGSNLGVASRALNHDERYYPNPKEFQGFRFSDKDPLKWQMTALNPEFMTFGAGRHACPGRFFAVAEVKMVVARILLDYDIKLTDEKAGRPKEKWIAGLFVVPDTNARISLKKRALV</sequence>
<dbReference type="InterPro" id="IPR036396">
    <property type="entry name" value="Cyt_P450_sf"/>
</dbReference>
<keyword evidence="11 14" id="KW-0472">Membrane</keyword>
<organism evidence="15 16">
    <name type="scientific">Macrolepiota fuliginosa MF-IS2</name>
    <dbReference type="NCBI Taxonomy" id="1400762"/>
    <lineage>
        <taxon>Eukaryota</taxon>
        <taxon>Fungi</taxon>
        <taxon>Dikarya</taxon>
        <taxon>Basidiomycota</taxon>
        <taxon>Agaricomycotina</taxon>
        <taxon>Agaricomycetes</taxon>
        <taxon>Agaricomycetidae</taxon>
        <taxon>Agaricales</taxon>
        <taxon>Agaricineae</taxon>
        <taxon>Agaricaceae</taxon>
        <taxon>Macrolepiota</taxon>
    </lineage>
</organism>
<keyword evidence="10 13" id="KW-0503">Monooxygenase</keyword>
<dbReference type="InterPro" id="IPR017972">
    <property type="entry name" value="Cyt_P450_CS"/>
</dbReference>
<proteinExistence type="inferred from homology"/>
<evidence type="ECO:0000256" key="12">
    <source>
        <dbReference type="PIRSR" id="PIRSR602403-1"/>
    </source>
</evidence>
<evidence type="ECO:0000256" key="5">
    <source>
        <dbReference type="ARBA" id="ARBA00022692"/>
    </source>
</evidence>
<accession>A0A9P5X6P2</accession>
<gene>
    <name evidence="15" type="ORF">P691DRAFT_805081</name>
</gene>
<evidence type="ECO:0000256" key="3">
    <source>
        <dbReference type="ARBA" id="ARBA00010617"/>
    </source>
</evidence>
<dbReference type="Gene3D" id="1.10.630.10">
    <property type="entry name" value="Cytochrome P450"/>
    <property type="match status" value="1"/>
</dbReference>
<reference evidence="15" key="1">
    <citation type="submission" date="2020-11" db="EMBL/GenBank/DDBJ databases">
        <authorList>
            <consortium name="DOE Joint Genome Institute"/>
            <person name="Ahrendt S."/>
            <person name="Riley R."/>
            <person name="Andreopoulos W."/>
            <person name="Labutti K."/>
            <person name="Pangilinan J."/>
            <person name="Ruiz-Duenas F.J."/>
            <person name="Barrasa J.M."/>
            <person name="Sanchez-Garcia M."/>
            <person name="Camarero S."/>
            <person name="Miyauchi S."/>
            <person name="Serrano A."/>
            <person name="Linde D."/>
            <person name="Babiker R."/>
            <person name="Drula E."/>
            <person name="Ayuso-Fernandez I."/>
            <person name="Pacheco R."/>
            <person name="Padilla G."/>
            <person name="Ferreira P."/>
            <person name="Barriuso J."/>
            <person name="Kellner H."/>
            <person name="Castanera R."/>
            <person name="Alfaro M."/>
            <person name="Ramirez L."/>
            <person name="Pisabarro A.G."/>
            <person name="Kuo A."/>
            <person name="Tritt A."/>
            <person name="Lipzen A."/>
            <person name="He G."/>
            <person name="Yan M."/>
            <person name="Ng V."/>
            <person name="Cullen D."/>
            <person name="Martin F."/>
            <person name="Rosso M.-N."/>
            <person name="Henrissat B."/>
            <person name="Hibbett D."/>
            <person name="Martinez A.T."/>
            <person name="Grigoriev I.V."/>
        </authorList>
    </citation>
    <scope>NUCLEOTIDE SEQUENCE</scope>
    <source>
        <strain evidence="15">MF-IS2</strain>
    </source>
</reference>
<comment type="subcellular location">
    <subcellularLocation>
        <location evidence="2">Membrane</location>
    </subcellularLocation>
</comment>
<dbReference type="Proteomes" id="UP000807342">
    <property type="component" value="Unassembled WGS sequence"/>
</dbReference>
<dbReference type="EMBL" id="MU151278">
    <property type="protein sequence ID" value="KAF9445833.1"/>
    <property type="molecule type" value="Genomic_DNA"/>
</dbReference>
<evidence type="ECO:0000256" key="6">
    <source>
        <dbReference type="ARBA" id="ARBA00022723"/>
    </source>
</evidence>
<evidence type="ECO:0000313" key="15">
    <source>
        <dbReference type="EMBL" id="KAF9445833.1"/>
    </source>
</evidence>
<evidence type="ECO:0000256" key="2">
    <source>
        <dbReference type="ARBA" id="ARBA00004370"/>
    </source>
</evidence>
<comment type="similarity">
    <text evidence="3 13">Belongs to the cytochrome P450 family.</text>
</comment>
<dbReference type="CDD" id="cd11041">
    <property type="entry name" value="CYP503A1-like"/>
    <property type="match status" value="1"/>
</dbReference>
<dbReference type="GO" id="GO:0016020">
    <property type="term" value="C:membrane"/>
    <property type="evidence" value="ECO:0007669"/>
    <property type="project" value="UniProtKB-SubCell"/>
</dbReference>
<dbReference type="PROSITE" id="PS00086">
    <property type="entry name" value="CYTOCHROME_P450"/>
    <property type="match status" value="1"/>
</dbReference>
<keyword evidence="6 12" id="KW-0479">Metal-binding</keyword>
<keyword evidence="7 14" id="KW-1133">Transmembrane helix</keyword>
<dbReference type="GO" id="GO:0004497">
    <property type="term" value="F:monooxygenase activity"/>
    <property type="evidence" value="ECO:0007669"/>
    <property type="project" value="UniProtKB-KW"/>
</dbReference>
<keyword evidence="9 12" id="KW-0408">Iron</keyword>
<evidence type="ECO:0000256" key="1">
    <source>
        <dbReference type="ARBA" id="ARBA00001971"/>
    </source>
</evidence>
<dbReference type="InterPro" id="IPR001128">
    <property type="entry name" value="Cyt_P450"/>
</dbReference>
<evidence type="ECO:0000256" key="8">
    <source>
        <dbReference type="ARBA" id="ARBA00023002"/>
    </source>
</evidence>
<dbReference type="InterPro" id="IPR002403">
    <property type="entry name" value="Cyt_P450_E_grp-IV"/>
</dbReference>
<keyword evidence="16" id="KW-1185">Reference proteome</keyword>
<evidence type="ECO:0000313" key="16">
    <source>
        <dbReference type="Proteomes" id="UP000807342"/>
    </source>
</evidence>
<keyword evidence="8 13" id="KW-0560">Oxidoreductase</keyword>
<feature type="transmembrane region" description="Helical" evidence="14">
    <location>
        <begin position="45"/>
        <end position="64"/>
    </location>
</feature>
<feature type="transmembrane region" description="Helical" evidence="14">
    <location>
        <begin position="7"/>
        <end position="33"/>
    </location>
</feature>
<evidence type="ECO:0000256" key="14">
    <source>
        <dbReference type="SAM" id="Phobius"/>
    </source>
</evidence>
<dbReference type="GO" id="GO:0016705">
    <property type="term" value="F:oxidoreductase activity, acting on paired donors, with incorporation or reduction of molecular oxygen"/>
    <property type="evidence" value="ECO:0007669"/>
    <property type="project" value="InterPro"/>
</dbReference>
<feature type="binding site" description="axial binding residue" evidence="12">
    <location>
        <position position="443"/>
    </location>
    <ligand>
        <name>heme</name>
        <dbReference type="ChEBI" id="CHEBI:30413"/>
    </ligand>
    <ligandPart>
        <name>Fe</name>
        <dbReference type="ChEBI" id="CHEBI:18248"/>
    </ligandPart>
</feature>
<dbReference type="PANTHER" id="PTHR46206">
    <property type="entry name" value="CYTOCHROME P450"/>
    <property type="match status" value="1"/>
</dbReference>